<dbReference type="OrthoDB" id="608866at2759"/>
<comment type="subcellular location">
    <subcellularLocation>
        <location evidence="1">Chromosome</location>
        <location evidence="1">Telomere</location>
    </subcellularLocation>
    <subcellularLocation>
        <location evidence="2">Nucleus</location>
        <location evidence="2">Nucleolus</location>
    </subcellularLocation>
</comment>
<evidence type="ECO:0000256" key="10">
    <source>
        <dbReference type="ARBA" id="ARBA00023242"/>
    </source>
</evidence>
<dbReference type="AlphaFoldDB" id="A0A9E7FI43"/>
<dbReference type="Pfam" id="PF00249">
    <property type="entry name" value="Myb_DNA-binding"/>
    <property type="match status" value="1"/>
</dbReference>
<keyword evidence="8" id="KW-0238">DNA-binding</keyword>
<evidence type="ECO:0000259" key="12">
    <source>
        <dbReference type="PROSITE" id="PS50090"/>
    </source>
</evidence>
<evidence type="ECO:0000256" key="9">
    <source>
        <dbReference type="ARBA" id="ARBA00023163"/>
    </source>
</evidence>
<evidence type="ECO:0000256" key="4">
    <source>
        <dbReference type="ARBA" id="ARBA00022454"/>
    </source>
</evidence>
<keyword evidence="5" id="KW-0779">Telomere</keyword>
<evidence type="ECO:0000313" key="14">
    <source>
        <dbReference type="EMBL" id="URD94641.1"/>
    </source>
</evidence>
<evidence type="ECO:0000256" key="7">
    <source>
        <dbReference type="ARBA" id="ARBA00023054"/>
    </source>
</evidence>
<dbReference type="CDD" id="cd11660">
    <property type="entry name" value="SANT_TRF"/>
    <property type="match status" value="1"/>
</dbReference>
<feature type="domain" description="Myb-like" evidence="12">
    <location>
        <begin position="5"/>
        <end position="57"/>
    </location>
</feature>
<dbReference type="EMBL" id="CP097506">
    <property type="protein sequence ID" value="URD94641.1"/>
    <property type="molecule type" value="Genomic_DNA"/>
</dbReference>
<evidence type="ECO:0000256" key="8">
    <source>
        <dbReference type="ARBA" id="ARBA00023125"/>
    </source>
</evidence>
<evidence type="ECO:0000256" key="6">
    <source>
        <dbReference type="ARBA" id="ARBA00023015"/>
    </source>
</evidence>
<accession>A0A9E7FI43</accession>
<dbReference type="FunFam" id="1.10.10.60:FF:000168">
    <property type="entry name" value="Telomere repeat-binding factor 1"/>
    <property type="match status" value="1"/>
</dbReference>
<name>A0A9E7FI43_9LILI</name>
<evidence type="ECO:0000256" key="2">
    <source>
        <dbReference type="ARBA" id="ARBA00004604"/>
    </source>
</evidence>
<dbReference type="InterPro" id="IPR009057">
    <property type="entry name" value="Homeodomain-like_sf"/>
</dbReference>
<dbReference type="GO" id="GO:0000781">
    <property type="term" value="C:chromosome, telomeric region"/>
    <property type="evidence" value="ECO:0007669"/>
    <property type="project" value="UniProtKB-SubCell"/>
</dbReference>
<evidence type="ECO:0000256" key="5">
    <source>
        <dbReference type="ARBA" id="ARBA00022895"/>
    </source>
</evidence>
<dbReference type="PROSITE" id="PS50090">
    <property type="entry name" value="MYB_LIKE"/>
    <property type="match status" value="1"/>
</dbReference>
<evidence type="ECO:0000256" key="3">
    <source>
        <dbReference type="ARBA" id="ARBA00011414"/>
    </source>
</evidence>
<keyword evidence="7" id="KW-0175">Coiled coil</keyword>
<dbReference type="Gene3D" id="1.10.246.220">
    <property type="match status" value="1"/>
</dbReference>
<feature type="domain" description="HTH myb-type" evidence="13">
    <location>
        <begin position="1"/>
        <end position="61"/>
    </location>
</feature>
<dbReference type="GO" id="GO:0003691">
    <property type="term" value="F:double-stranded telomeric DNA binding"/>
    <property type="evidence" value="ECO:0007669"/>
    <property type="project" value="InterPro"/>
</dbReference>
<dbReference type="InterPro" id="IPR044597">
    <property type="entry name" value="SMH1-6"/>
</dbReference>
<gene>
    <name evidence="14" type="ORF">MUK42_32137</name>
</gene>
<dbReference type="PROSITE" id="PS51294">
    <property type="entry name" value="HTH_MYB"/>
    <property type="match status" value="1"/>
</dbReference>
<dbReference type="FunFam" id="1.10.246.220:FF:000002">
    <property type="entry name" value="Telomere repeat-binding factor 1"/>
    <property type="match status" value="1"/>
</dbReference>
<sequence length="243" mass="26316">MGAPKQKWTAEEEEALRAGVDKHGAGKWRTIQKDPEFSRCLATRSNIDLKDKWRNMSISASGQGSREKMRTPKAKVLPVIPPSGSQSLIVSAPHKDGVSATADPTKSSQEAKLSPRYTVMIIEALAGMKEPNGSEIGAICSFIEVQKGYRLKESSFAIKTPTPKQKDPANRGRVHSGSAYSIDSIEEAAITAAYKIADSEAKSFLASEAVKEAEKITKMAEETQSLLLLAKEIFERCNSGCTG</sequence>
<dbReference type="GO" id="GO:0005730">
    <property type="term" value="C:nucleolus"/>
    <property type="evidence" value="ECO:0007669"/>
    <property type="project" value="UniProtKB-SubCell"/>
</dbReference>
<evidence type="ECO:0000259" key="13">
    <source>
        <dbReference type="PROSITE" id="PS51294"/>
    </source>
</evidence>
<dbReference type="PANTHER" id="PTHR46267:SF15">
    <property type="entry name" value="WINGED HELIX-TURN-HELIX TRANSCRIPTION REPRESSOR DNA-BINDING PROTEIN-RELATED"/>
    <property type="match status" value="1"/>
</dbReference>
<evidence type="ECO:0000313" key="15">
    <source>
        <dbReference type="Proteomes" id="UP001055439"/>
    </source>
</evidence>
<protein>
    <submittedName>
        <fullName evidence="14">Single myb histone</fullName>
    </submittedName>
</protein>
<dbReference type="SMART" id="SM00717">
    <property type="entry name" value="SANT"/>
    <property type="match status" value="1"/>
</dbReference>
<keyword evidence="15" id="KW-1185">Reference proteome</keyword>
<reference evidence="14" key="1">
    <citation type="submission" date="2022-05" db="EMBL/GenBank/DDBJ databases">
        <title>The Musa troglodytarum L. genome provides insights into the mechanism of non-climacteric behaviour and enrichment of carotenoids.</title>
        <authorList>
            <person name="Wang J."/>
        </authorList>
    </citation>
    <scope>NUCLEOTIDE SEQUENCE</scope>
    <source>
        <tissue evidence="14">Leaf</tissue>
    </source>
</reference>
<dbReference type="SUPFAM" id="SSF46689">
    <property type="entry name" value="Homeodomain-like"/>
    <property type="match status" value="1"/>
</dbReference>
<comment type="subunit">
    <text evidence="3">Forms a homodimer and heterodimers.</text>
</comment>
<dbReference type="InterPro" id="IPR001005">
    <property type="entry name" value="SANT/Myb"/>
</dbReference>
<keyword evidence="9" id="KW-0804">Transcription</keyword>
<evidence type="ECO:0000256" key="1">
    <source>
        <dbReference type="ARBA" id="ARBA00004574"/>
    </source>
</evidence>
<keyword evidence="10" id="KW-0539">Nucleus</keyword>
<keyword evidence="4" id="KW-0158">Chromosome</keyword>
<proteinExistence type="predicted"/>
<dbReference type="PANTHER" id="PTHR46267">
    <property type="entry name" value="SINGLE MYB HISTONE 4"/>
    <property type="match status" value="1"/>
</dbReference>
<dbReference type="InterPro" id="IPR017930">
    <property type="entry name" value="Myb_dom"/>
</dbReference>
<keyword evidence="6" id="KW-0805">Transcription regulation</keyword>
<organism evidence="14 15">
    <name type="scientific">Musa troglodytarum</name>
    <name type="common">fe'i banana</name>
    <dbReference type="NCBI Taxonomy" id="320322"/>
    <lineage>
        <taxon>Eukaryota</taxon>
        <taxon>Viridiplantae</taxon>
        <taxon>Streptophyta</taxon>
        <taxon>Embryophyta</taxon>
        <taxon>Tracheophyta</taxon>
        <taxon>Spermatophyta</taxon>
        <taxon>Magnoliopsida</taxon>
        <taxon>Liliopsida</taxon>
        <taxon>Zingiberales</taxon>
        <taxon>Musaceae</taxon>
        <taxon>Musa</taxon>
    </lineage>
</organism>
<comment type="function">
    <text evidence="11">Binds preferentially double-stranded telomeric repeats, but may also bind to the single telomeric strand.</text>
</comment>
<dbReference type="Proteomes" id="UP001055439">
    <property type="component" value="Chromosome 4"/>
</dbReference>
<evidence type="ECO:0000256" key="11">
    <source>
        <dbReference type="ARBA" id="ARBA00058078"/>
    </source>
</evidence>